<gene>
    <name evidence="7" type="ORF">UY92_C0013G0027</name>
</gene>
<dbReference type="InterPro" id="IPR019815">
    <property type="entry name" value="Translation_initiation_fac_3_C"/>
</dbReference>
<dbReference type="Pfam" id="PF05198">
    <property type="entry name" value="IF3_N"/>
    <property type="match status" value="1"/>
</dbReference>
<dbReference type="GO" id="GO:0005737">
    <property type="term" value="C:cytoplasm"/>
    <property type="evidence" value="ECO:0007669"/>
    <property type="project" value="UniProtKB-ARBA"/>
</dbReference>
<dbReference type="PANTHER" id="PTHR10938">
    <property type="entry name" value="TRANSLATION INITIATION FACTOR IF-3"/>
    <property type="match status" value="1"/>
</dbReference>
<keyword evidence="3" id="KW-0648">Protein biosynthesis</keyword>
<proteinExistence type="inferred from homology"/>
<dbReference type="InterPro" id="IPR036787">
    <property type="entry name" value="T_IF-3_N_sf"/>
</dbReference>
<evidence type="ECO:0000313" key="7">
    <source>
        <dbReference type="EMBL" id="KKW41828.1"/>
    </source>
</evidence>
<evidence type="ECO:0000259" key="6">
    <source>
        <dbReference type="Pfam" id="PF05198"/>
    </source>
</evidence>
<evidence type="ECO:0000259" key="5">
    <source>
        <dbReference type="Pfam" id="PF00707"/>
    </source>
</evidence>
<dbReference type="STRING" id="1619044.UY92_C0013G0027"/>
<dbReference type="InterPro" id="IPR019814">
    <property type="entry name" value="Translation_initiation_fac_3_N"/>
</dbReference>
<dbReference type="InterPro" id="IPR001288">
    <property type="entry name" value="Translation_initiation_fac_3"/>
</dbReference>
<dbReference type="EMBL" id="LCRX01000013">
    <property type="protein sequence ID" value="KKW41828.1"/>
    <property type="molecule type" value="Genomic_DNA"/>
</dbReference>
<evidence type="ECO:0000256" key="2">
    <source>
        <dbReference type="ARBA" id="ARBA00022540"/>
    </source>
</evidence>
<accession>A0A0G1YEB7</accession>
<keyword evidence="2 7" id="KW-0396">Initiation factor</keyword>
<name>A0A0G1YEB7_9BACT</name>
<evidence type="ECO:0000313" key="8">
    <source>
        <dbReference type="Proteomes" id="UP000033870"/>
    </source>
</evidence>
<dbReference type="Gene3D" id="3.30.110.10">
    <property type="entry name" value="Translation initiation factor 3 (IF-3), C-terminal domain"/>
    <property type="match status" value="1"/>
</dbReference>
<feature type="domain" description="Translation initiation factor 3 C-terminal" evidence="5">
    <location>
        <begin position="66"/>
        <end position="152"/>
    </location>
</feature>
<organism evidence="7 8">
    <name type="scientific">Candidatus Magasanikbacteria bacterium GW2011_GWA2_56_11</name>
    <dbReference type="NCBI Taxonomy" id="1619044"/>
    <lineage>
        <taxon>Bacteria</taxon>
        <taxon>Candidatus Magasanikiibacteriota</taxon>
    </lineage>
</organism>
<evidence type="ECO:0000256" key="1">
    <source>
        <dbReference type="ARBA" id="ARBA00005439"/>
    </source>
</evidence>
<dbReference type="SUPFAM" id="SSF54364">
    <property type="entry name" value="Translation initiation factor IF3, N-terminal domain"/>
    <property type="match status" value="1"/>
</dbReference>
<feature type="domain" description="Translation initiation factor 3 N-terminal" evidence="6">
    <location>
        <begin position="2"/>
        <end position="57"/>
    </location>
</feature>
<sequence>MDEDGSKLGIMPIERAVALAEEREMDLVEINPKGTPPVARIIDYSEFKYQKEKEVRKQKAHAHVSEIKGVRLSMRIGDHDLEIKKEQSKKFLERGDKVKVELILRGREHGKVDIAFDIVRQFVTLVGSELPVRVEQDVTRQGHKLTAIIAKK</sequence>
<dbReference type="InterPro" id="IPR036788">
    <property type="entry name" value="T_IF-3_C_sf"/>
</dbReference>
<dbReference type="GO" id="GO:0003743">
    <property type="term" value="F:translation initiation factor activity"/>
    <property type="evidence" value="ECO:0007669"/>
    <property type="project" value="UniProtKB-UniRule"/>
</dbReference>
<dbReference type="Pfam" id="PF00707">
    <property type="entry name" value="IF3_C"/>
    <property type="match status" value="1"/>
</dbReference>
<reference evidence="7 8" key="1">
    <citation type="journal article" date="2015" name="Nature">
        <title>rRNA introns, odd ribosomes, and small enigmatic genomes across a large radiation of phyla.</title>
        <authorList>
            <person name="Brown C.T."/>
            <person name="Hug L.A."/>
            <person name="Thomas B.C."/>
            <person name="Sharon I."/>
            <person name="Castelle C.J."/>
            <person name="Singh A."/>
            <person name="Wilkins M.J."/>
            <person name="Williams K.H."/>
            <person name="Banfield J.F."/>
        </authorList>
    </citation>
    <scope>NUCLEOTIDE SEQUENCE [LARGE SCALE GENOMIC DNA]</scope>
</reference>
<comment type="similarity">
    <text evidence="1">Belongs to the IF-3 family.</text>
</comment>
<dbReference type="Gene3D" id="3.10.20.80">
    <property type="entry name" value="Translation initiation factor 3 (IF-3), N-terminal domain"/>
    <property type="match status" value="1"/>
</dbReference>
<dbReference type="GO" id="GO:0043022">
    <property type="term" value="F:ribosome binding"/>
    <property type="evidence" value="ECO:0007669"/>
    <property type="project" value="TreeGrafter"/>
</dbReference>
<dbReference type="NCBIfam" id="TIGR00168">
    <property type="entry name" value="infC"/>
    <property type="match status" value="1"/>
</dbReference>
<dbReference type="PANTHER" id="PTHR10938:SF0">
    <property type="entry name" value="TRANSLATION INITIATION FACTOR IF-3, MITOCHONDRIAL"/>
    <property type="match status" value="1"/>
</dbReference>
<dbReference type="SUPFAM" id="SSF55200">
    <property type="entry name" value="Translation initiation factor IF3, C-terminal domain"/>
    <property type="match status" value="1"/>
</dbReference>
<dbReference type="GO" id="GO:0032790">
    <property type="term" value="P:ribosome disassembly"/>
    <property type="evidence" value="ECO:0007669"/>
    <property type="project" value="TreeGrafter"/>
</dbReference>
<protein>
    <recommendedName>
        <fullName evidence="4">Translation initiation factor IF-3</fullName>
    </recommendedName>
</protein>
<dbReference type="AlphaFoldDB" id="A0A0G1YEB7"/>
<dbReference type="Proteomes" id="UP000033870">
    <property type="component" value="Unassembled WGS sequence"/>
</dbReference>
<evidence type="ECO:0000256" key="4">
    <source>
        <dbReference type="NCBIfam" id="TIGR00168"/>
    </source>
</evidence>
<evidence type="ECO:0000256" key="3">
    <source>
        <dbReference type="ARBA" id="ARBA00022917"/>
    </source>
</evidence>
<comment type="caution">
    <text evidence="7">The sequence shown here is derived from an EMBL/GenBank/DDBJ whole genome shotgun (WGS) entry which is preliminary data.</text>
</comment>